<dbReference type="EMBL" id="JAAVJD010000177">
    <property type="protein sequence ID" value="NJQ07612.1"/>
    <property type="molecule type" value="Genomic_DNA"/>
</dbReference>
<dbReference type="GO" id="GO:0003735">
    <property type="term" value="F:structural constituent of ribosome"/>
    <property type="evidence" value="ECO:0007669"/>
    <property type="project" value="InterPro"/>
</dbReference>
<evidence type="ECO:0000313" key="10">
    <source>
        <dbReference type="Proteomes" id="UP000578686"/>
    </source>
</evidence>
<evidence type="ECO:0000259" key="7">
    <source>
        <dbReference type="Pfam" id="PF01386"/>
    </source>
</evidence>
<feature type="region of interest" description="Disordered" evidence="6">
    <location>
        <begin position="179"/>
        <end position="200"/>
    </location>
</feature>
<dbReference type="SUPFAM" id="SSF50715">
    <property type="entry name" value="Ribosomal protein L25-like"/>
    <property type="match status" value="1"/>
</dbReference>
<dbReference type="HAMAP" id="MF_01334">
    <property type="entry name" value="Ribosomal_bL25_CTC"/>
    <property type="match status" value="1"/>
</dbReference>
<comment type="function">
    <text evidence="5">This is one of the proteins that binds to the 5S RNA in the ribosome where it forms part of the central protuberance.</text>
</comment>
<dbReference type="Gene3D" id="2.40.240.10">
    <property type="entry name" value="Ribosomal Protein L25, Chain P"/>
    <property type="match status" value="1"/>
</dbReference>
<evidence type="ECO:0000313" key="9">
    <source>
        <dbReference type="EMBL" id="NJQ07612.1"/>
    </source>
</evidence>
<dbReference type="InterPro" id="IPR029751">
    <property type="entry name" value="Ribosomal_L25_dom"/>
</dbReference>
<dbReference type="GO" id="GO:0008097">
    <property type="term" value="F:5S rRNA binding"/>
    <property type="evidence" value="ECO:0007669"/>
    <property type="project" value="InterPro"/>
</dbReference>
<comment type="similarity">
    <text evidence="5">Belongs to the bacterial ribosomal protein bL25 family. CTC subfamily.</text>
</comment>
<keyword evidence="2 5" id="KW-0694">RNA-binding</keyword>
<dbReference type="CDD" id="cd00495">
    <property type="entry name" value="Ribosomal_L25_TL5_CTC"/>
    <property type="match status" value="1"/>
</dbReference>
<dbReference type="InterPro" id="IPR020930">
    <property type="entry name" value="Ribosomal_uL5_bac-type"/>
</dbReference>
<comment type="subunit">
    <text evidence="5">Part of the 50S ribosomal subunit; part of the 5S rRNA/L5/L18/L25 subcomplex. Contacts the 5S rRNA. Binds to the 5S rRNA independently of L5 and L18.</text>
</comment>
<evidence type="ECO:0000256" key="3">
    <source>
        <dbReference type="ARBA" id="ARBA00022980"/>
    </source>
</evidence>
<keyword evidence="10" id="KW-1185">Reference proteome</keyword>
<proteinExistence type="inferred from homology"/>
<dbReference type="GO" id="GO:0022625">
    <property type="term" value="C:cytosolic large ribosomal subunit"/>
    <property type="evidence" value="ECO:0007669"/>
    <property type="project" value="TreeGrafter"/>
</dbReference>
<reference evidence="9 10" key="1">
    <citation type="submission" date="2020-03" db="EMBL/GenBank/DDBJ databases">
        <title>Draft genome of Streptomyces sp. ventii, isolated from the Axial Seamount in the Pacific Ocean, and resequencing of the two type strains Streptomyces lonarensis strain NCL 716 and Streptomyces bohaiensis strain 11A07.</title>
        <authorList>
            <person name="Loughran R.M."/>
            <person name="Pfannmuller K.M."/>
            <person name="Wasson B.J."/>
            <person name="Deadmond M.C."/>
            <person name="Paddock B.E."/>
            <person name="Koyack M.J."/>
            <person name="Gallegos D.A."/>
            <person name="Mitchell E.A."/>
            <person name="Ushijima B."/>
            <person name="Saw J.H."/>
            <person name="Mcphail K.L."/>
            <person name="Videau P."/>
        </authorList>
    </citation>
    <scope>NUCLEOTIDE SEQUENCE [LARGE SCALE GENOMIC DNA]</scope>
    <source>
        <strain evidence="9 10">NCL716</strain>
    </source>
</reference>
<dbReference type="Pfam" id="PF14693">
    <property type="entry name" value="Ribosomal_TL5_C"/>
    <property type="match status" value="1"/>
</dbReference>
<dbReference type="InterPro" id="IPR011035">
    <property type="entry name" value="Ribosomal_bL25/Gln-tRNA_synth"/>
</dbReference>
<dbReference type="RefSeq" id="WP_167972773.1">
    <property type="nucleotide sequence ID" value="NZ_BHZG01000044.1"/>
</dbReference>
<dbReference type="PANTHER" id="PTHR33284:SF1">
    <property type="entry name" value="RIBOSOMAL PROTEIN L25_GLN-TRNA SYNTHETASE, ANTI-CODON-BINDING DOMAIN-CONTAINING PROTEIN"/>
    <property type="match status" value="1"/>
</dbReference>
<dbReference type="InterPro" id="IPR001021">
    <property type="entry name" value="Ribosomal_bL25_long"/>
</dbReference>
<dbReference type="Pfam" id="PF01386">
    <property type="entry name" value="Ribosomal_L25p"/>
    <property type="match status" value="1"/>
</dbReference>
<dbReference type="NCBIfam" id="NF004131">
    <property type="entry name" value="PRK05618.2-1"/>
    <property type="match status" value="1"/>
</dbReference>
<feature type="domain" description="Large ribosomal subunit protein bL25 beta" evidence="8">
    <location>
        <begin position="99"/>
        <end position="180"/>
    </location>
</feature>
<evidence type="ECO:0000256" key="1">
    <source>
        <dbReference type="ARBA" id="ARBA00022730"/>
    </source>
</evidence>
<keyword evidence="1 5" id="KW-0699">rRNA-binding</keyword>
<keyword evidence="4 5" id="KW-0687">Ribonucleoprotein</keyword>
<protein>
    <recommendedName>
        <fullName evidence="5">Large ribosomal subunit protein bL25</fullName>
    </recommendedName>
    <alternativeName>
        <fullName evidence="5">General stress protein CTC</fullName>
    </alternativeName>
</protein>
<dbReference type="AlphaFoldDB" id="A0A7X6D3P2"/>
<feature type="domain" description="Large ribosomal subunit protein bL25 L25" evidence="7">
    <location>
        <begin position="7"/>
        <end position="91"/>
    </location>
</feature>
<evidence type="ECO:0000256" key="6">
    <source>
        <dbReference type="SAM" id="MobiDB-lite"/>
    </source>
</evidence>
<evidence type="ECO:0000256" key="4">
    <source>
        <dbReference type="ARBA" id="ARBA00023274"/>
    </source>
</evidence>
<evidence type="ECO:0000256" key="5">
    <source>
        <dbReference type="HAMAP-Rule" id="MF_01334"/>
    </source>
</evidence>
<dbReference type="GO" id="GO:0006412">
    <property type="term" value="P:translation"/>
    <property type="evidence" value="ECO:0007669"/>
    <property type="project" value="UniProtKB-UniRule"/>
</dbReference>
<dbReference type="InterPro" id="IPR037121">
    <property type="entry name" value="Ribosomal_bL25_C"/>
</dbReference>
<comment type="caution">
    <text evidence="9">The sequence shown here is derived from an EMBL/GenBank/DDBJ whole genome shotgun (WGS) entry which is preliminary data.</text>
</comment>
<feature type="compositionally biased region" description="Acidic residues" evidence="6">
    <location>
        <begin position="184"/>
        <end position="200"/>
    </location>
</feature>
<name>A0A7X6D3P2_9ACTN</name>
<sequence length="200" mass="21149">MADVTIPAQPRTEFGKGAARRNRAADRIPGVVYGHGADPLHITLPAYDLMMALKTPNVLIDLDIEGGKNQLVIPKAVQREALRNKLVHIDLLVVKKGEKVTVEVPVEVSGDLAPGQHLLEHNLTTLSVEAEATHLPESVSVSVEGLATGDQVLAKDVKLAKGITLVTEEETVVVQVVAPQAEEPAADAEGTEDGEENGAA</sequence>
<dbReference type="InterPro" id="IPR020057">
    <property type="entry name" value="Ribosomal_bL25_b-dom"/>
</dbReference>
<keyword evidence="3 5" id="KW-0689">Ribosomal protein</keyword>
<dbReference type="Gene3D" id="2.170.120.20">
    <property type="entry name" value="Ribosomal protein L25, beta domain"/>
    <property type="match status" value="1"/>
</dbReference>
<dbReference type="PANTHER" id="PTHR33284">
    <property type="entry name" value="RIBOSOMAL PROTEIN L25/GLN-TRNA SYNTHETASE, ANTI-CODON-BINDING DOMAIN-CONTAINING PROTEIN"/>
    <property type="match status" value="1"/>
</dbReference>
<evidence type="ECO:0000259" key="8">
    <source>
        <dbReference type="Pfam" id="PF14693"/>
    </source>
</evidence>
<gene>
    <name evidence="5" type="primary">rplY</name>
    <name evidence="5" type="synonym">ctc</name>
    <name evidence="9" type="ORF">HCN56_18990</name>
</gene>
<organism evidence="9 10">
    <name type="scientific">Streptomyces lonarensis</name>
    <dbReference type="NCBI Taxonomy" id="700599"/>
    <lineage>
        <taxon>Bacteria</taxon>
        <taxon>Bacillati</taxon>
        <taxon>Actinomycetota</taxon>
        <taxon>Actinomycetes</taxon>
        <taxon>Kitasatosporales</taxon>
        <taxon>Streptomycetaceae</taxon>
        <taxon>Streptomyces</taxon>
    </lineage>
</organism>
<dbReference type="InterPro" id="IPR020056">
    <property type="entry name" value="Rbsml_bL25/Gln-tRNA_synth_N"/>
</dbReference>
<dbReference type="NCBIfam" id="TIGR00731">
    <property type="entry name" value="bL25_bact_ctc"/>
    <property type="match status" value="1"/>
</dbReference>
<accession>A0A7X6D3P2</accession>
<feature type="region of interest" description="Disordered" evidence="6">
    <location>
        <begin position="1"/>
        <end position="21"/>
    </location>
</feature>
<dbReference type="Proteomes" id="UP000578686">
    <property type="component" value="Unassembled WGS sequence"/>
</dbReference>
<evidence type="ECO:0000256" key="2">
    <source>
        <dbReference type="ARBA" id="ARBA00022884"/>
    </source>
</evidence>